<proteinExistence type="predicted"/>
<dbReference type="EMBL" id="GBXM01042333">
    <property type="protein sequence ID" value="JAH66244.1"/>
    <property type="molecule type" value="Transcribed_RNA"/>
</dbReference>
<protein>
    <submittedName>
        <fullName evidence="1">Uncharacterized protein</fullName>
    </submittedName>
</protein>
<reference evidence="1" key="2">
    <citation type="journal article" date="2015" name="Fish Shellfish Immunol.">
        <title>Early steps in the European eel (Anguilla anguilla)-Vibrio vulnificus interaction in the gills: Role of the RtxA13 toxin.</title>
        <authorList>
            <person name="Callol A."/>
            <person name="Pajuelo D."/>
            <person name="Ebbesson L."/>
            <person name="Teles M."/>
            <person name="MacKenzie S."/>
            <person name="Amaro C."/>
        </authorList>
    </citation>
    <scope>NUCLEOTIDE SEQUENCE</scope>
</reference>
<reference evidence="1" key="1">
    <citation type="submission" date="2014-11" db="EMBL/GenBank/DDBJ databases">
        <authorList>
            <person name="Amaro Gonzalez C."/>
        </authorList>
    </citation>
    <scope>NUCLEOTIDE SEQUENCE</scope>
</reference>
<name>A0A0E9UK95_ANGAN</name>
<evidence type="ECO:0000313" key="1">
    <source>
        <dbReference type="EMBL" id="JAH66244.1"/>
    </source>
</evidence>
<sequence length="43" mass="4776">MSSKVQSMLTAMYHLALENMDQIARTNEESSKELSANITTTIS</sequence>
<organism evidence="1">
    <name type="scientific">Anguilla anguilla</name>
    <name type="common">European freshwater eel</name>
    <name type="synonym">Muraena anguilla</name>
    <dbReference type="NCBI Taxonomy" id="7936"/>
    <lineage>
        <taxon>Eukaryota</taxon>
        <taxon>Metazoa</taxon>
        <taxon>Chordata</taxon>
        <taxon>Craniata</taxon>
        <taxon>Vertebrata</taxon>
        <taxon>Euteleostomi</taxon>
        <taxon>Actinopterygii</taxon>
        <taxon>Neopterygii</taxon>
        <taxon>Teleostei</taxon>
        <taxon>Anguilliformes</taxon>
        <taxon>Anguillidae</taxon>
        <taxon>Anguilla</taxon>
    </lineage>
</organism>
<accession>A0A0E9UK95</accession>
<dbReference type="AlphaFoldDB" id="A0A0E9UK95"/>